<evidence type="ECO:0000256" key="3">
    <source>
        <dbReference type="ARBA" id="ARBA00012506"/>
    </source>
</evidence>
<comment type="function">
    <text evidence="1">Hydrolyzes diadenosine 5',5'''-P1,P4-tetraphosphate to yield ADP.</text>
</comment>
<protein>
    <recommendedName>
        <fullName evidence="3">bis(5'-nucleosyl)-tetraphosphatase (symmetrical)</fullName>
        <ecNumber evidence="3">3.6.1.41</ecNumber>
    </recommendedName>
    <alternativeName>
        <fullName evidence="6">Ap4A hydrolase</fullName>
    </alternativeName>
    <alternativeName>
        <fullName evidence="5">Diadenosine 5',5'''-P1,P4-tetraphosphate pyrophosphohydrolase</fullName>
    </alternativeName>
    <alternativeName>
        <fullName evidence="7">Diadenosine tetraphosphatase</fullName>
    </alternativeName>
</protein>
<dbReference type="EC" id="3.6.1.41" evidence="3"/>
<dbReference type="InterPro" id="IPR004617">
    <property type="entry name" value="ApaH"/>
</dbReference>
<proteinExistence type="inferred from homology"/>
<dbReference type="InterPro" id="IPR029052">
    <property type="entry name" value="Metallo-depent_PP-like"/>
</dbReference>
<dbReference type="PIRSF" id="PIRSF000903">
    <property type="entry name" value="B5n-ttraPtase_sm"/>
    <property type="match status" value="1"/>
</dbReference>
<dbReference type="NCBIfam" id="NF001204">
    <property type="entry name" value="PRK00166.1"/>
    <property type="match status" value="1"/>
</dbReference>
<dbReference type="NCBIfam" id="TIGR00668">
    <property type="entry name" value="apaH"/>
    <property type="match status" value="1"/>
</dbReference>
<dbReference type="SUPFAM" id="SSF56300">
    <property type="entry name" value="Metallo-dependent phosphatases"/>
    <property type="match status" value="1"/>
</dbReference>
<evidence type="ECO:0000256" key="7">
    <source>
        <dbReference type="ARBA" id="ARBA00033210"/>
    </source>
</evidence>
<organism evidence="10 11">
    <name type="scientific">OM182 bacterium</name>
    <dbReference type="NCBI Taxonomy" id="2510334"/>
    <lineage>
        <taxon>Bacteria</taxon>
        <taxon>Pseudomonadati</taxon>
        <taxon>Pseudomonadota</taxon>
        <taxon>Gammaproteobacteria</taxon>
        <taxon>OMG group</taxon>
        <taxon>OM182 clade</taxon>
    </lineage>
</organism>
<accession>A0A520S3T6</accession>
<evidence type="ECO:0000259" key="9">
    <source>
        <dbReference type="Pfam" id="PF00149"/>
    </source>
</evidence>
<reference evidence="10 11" key="1">
    <citation type="submission" date="2019-02" db="EMBL/GenBank/DDBJ databases">
        <title>Prokaryotic population dynamics and viral predation in marine succession experiment using metagenomics: the confinement effect.</title>
        <authorList>
            <person name="Haro-Moreno J.M."/>
            <person name="Rodriguez-Valera F."/>
            <person name="Lopez-Perez M."/>
        </authorList>
    </citation>
    <scope>NUCLEOTIDE SEQUENCE [LARGE SCALE GENOMIC DNA]</scope>
    <source>
        <strain evidence="10">MED-G157</strain>
    </source>
</reference>
<gene>
    <name evidence="10" type="ORF">EVA68_02295</name>
</gene>
<feature type="domain" description="Calcineurin-like phosphoesterase" evidence="9">
    <location>
        <begin position="2"/>
        <end position="141"/>
    </location>
</feature>
<comment type="caution">
    <text evidence="10">The sequence shown here is derived from an EMBL/GenBank/DDBJ whole genome shotgun (WGS) entry which is preliminary data.</text>
</comment>
<evidence type="ECO:0000256" key="5">
    <source>
        <dbReference type="ARBA" id="ARBA00031248"/>
    </source>
</evidence>
<evidence type="ECO:0000256" key="6">
    <source>
        <dbReference type="ARBA" id="ARBA00032248"/>
    </source>
</evidence>
<comment type="similarity">
    <text evidence="2">Belongs to the Ap4A hydrolase family.</text>
</comment>
<dbReference type="PANTHER" id="PTHR40942">
    <property type="match status" value="1"/>
</dbReference>
<dbReference type="Pfam" id="PF00149">
    <property type="entry name" value="Metallophos"/>
    <property type="match status" value="1"/>
</dbReference>
<dbReference type="PANTHER" id="PTHR40942:SF4">
    <property type="entry name" value="CYTOCHROME C5"/>
    <property type="match status" value="1"/>
</dbReference>
<sequence>MSTFVIGDIQGCFDELQELLKKCLFDQRNDCLWFAGDLINRGPKNLETMKFVLNQKNSVVVLGNHDLHFLAVSKKKHTSASTDTFQDILDSDERDDIIDFLRHQKLLHYDAKKECAMVHAGIPPIWNLAEALSYAREVESVLTGPDFLCFLEGMYGDTPARWEKTLEGNDRLRIITNYFTRLRYCKIDGTMELKQKSNFPPKGFSPWFKFSPREQMKILFGHWASLDGITEKKNIIALDTGCVWGRSLTAIRLEDGKLFSTPALQKYQL</sequence>
<evidence type="ECO:0000313" key="11">
    <source>
        <dbReference type="Proteomes" id="UP000316199"/>
    </source>
</evidence>
<evidence type="ECO:0000256" key="4">
    <source>
        <dbReference type="ARBA" id="ARBA00022801"/>
    </source>
</evidence>
<dbReference type="CDD" id="cd07422">
    <property type="entry name" value="MPP_ApaH"/>
    <property type="match status" value="1"/>
</dbReference>
<name>A0A520S3T6_9GAMM</name>
<dbReference type="InterPro" id="IPR004843">
    <property type="entry name" value="Calcineurin-like_PHP"/>
</dbReference>
<evidence type="ECO:0000313" key="10">
    <source>
        <dbReference type="EMBL" id="RZO77123.1"/>
    </source>
</evidence>
<comment type="catalytic activity">
    <reaction evidence="8">
        <text>P(1),P(4)-bis(5'-adenosyl) tetraphosphate + H2O = 2 ADP + 2 H(+)</text>
        <dbReference type="Rhea" id="RHEA:24252"/>
        <dbReference type="ChEBI" id="CHEBI:15377"/>
        <dbReference type="ChEBI" id="CHEBI:15378"/>
        <dbReference type="ChEBI" id="CHEBI:58141"/>
        <dbReference type="ChEBI" id="CHEBI:456216"/>
        <dbReference type="EC" id="3.6.1.41"/>
    </reaction>
</comment>
<dbReference type="Gene3D" id="3.60.21.10">
    <property type="match status" value="1"/>
</dbReference>
<evidence type="ECO:0000256" key="1">
    <source>
        <dbReference type="ARBA" id="ARBA00003413"/>
    </source>
</evidence>
<dbReference type="GO" id="GO:0008803">
    <property type="term" value="F:bis(5'-nucleosyl)-tetraphosphatase (symmetrical) activity"/>
    <property type="evidence" value="ECO:0007669"/>
    <property type="project" value="UniProtKB-EC"/>
</dbReference>
<evidence type="ECO:0000256" key="2">
    <source>
        <dbReference type="ARBA" id="ARBA00005419"/>
    </source>
</evidence>
<keyword evidence="4 10" id="KW-0378">Hydrolase</keyword>
<dbReference type="EMBL" id="SHAG01000005">
    <property type="protein sequence ID" value="RZO77123.1"/>
    <property type="molecule type" value="Genomic_DNA"/>
</dbReference>
<dbReference type="Proteomes" id="UP000316199">
    <property type="component" value="Unassembled WGS sequence"/>
</dbReference>
<evidence type="ECO:0000256" key="8">
    <source>
        <dbReference type="ARBA" id="ARBA00049417"/>
    </source>
</evidence>
<dbReference type="AlphaFoldDB" id="A0A520S3T6"/>